<accession>A0A5M3N1P3</accession>
<feature type="domain" description="UPF0261" evidence="2">
    <location>
        <begin position="126"/>
        <end position="345"/>
    </location>
</feature>
<dbReference type="Pfam" id="PF06792">
    <property type="entry name" value="UPF0261"/>
    <property type="match status" value="1"/>
</dbReference>
<organism evidence="3 4">
    <name type="scientific">Coniophora puteana (strain RWD-64-598)</name>
    <name type="common">Brown rot fungus</name>
    <dbReference type="NCBI Taxonomy" id="741705"/>
    <lineage>
        <taxon>Eukaryota</taxon>
        <taxon>Fungi</taxon>
        <taxon>Dikarya</taxon>
        <taxon>Basidiomycota</taxon>
        <taxon>Agaricomycotina</taxon>
        <taxon>Agaricomycetes</taxon>
        <taxon>Agaricomycetidae</taxon>
        <taxon>Boletales</taxon>
        <taxon>Coniophorineae</taxon>
        <taxon>Coniophoraceae</taxon>
        <taxon>Coniophora</taxon>
    </lineage>
</organism>
<feature type="domain" description="UPF0261" evidence="1">
    <location>
        <begin position="3"/>
        <end position="111"/>
    </location>
</feature>
<dbReference type="KEGG" id="cput:CONPUDRAFT_97178"/>
<dbReference type="PANTHER" id="PTHR31862">
    <property type="entry name" value="UPF0261 DOMAIN PROTEIN (AFU_ORTHOLOGUE AFUA_1G10120)"/>
    <property type="match status" value="1"/>
</dbReference>
<dbReference type="Gene3D" id="3.40.50.12030">
    <property type="entry name" value="Uncharacterised protein family UPF0261, NC domain"/>
    <property type="match status" value="1"/>
</dbReference>
<evidence type="ECO:0000259" key="2">
    <source>
        <dbReference type="Pfam" id="PF23189"/>
    </source>
</evidence>
<dbReference type="RefSeq" id="XP_007764508.1">
    <property type="nucleotide sequence ID" value="XM_007766318.1"/>
</dbReference>
<reference evidence="4" key="1">
    <citation type="journal article" date="2012" name="Science">
        <title>The Paleozoic origin of enzymatic lignin decomposition reconstructed from 31 fungal genomes.</title>
        <authorList>
            <person name="Floudas D."/>
            <person name="Binder M."/>
            <person name="Riley R."/>
            <person name="Barry K."/>
            <person name="Blanchette R.A."/>
            <person name="Henrissat B."/>
            <person name="Martinez A.T."/>
            <person name="Otillar R."/>
            <person name="Spatafora J.W."/>
            <person name="Yadav J.S."/>
            <person name="Aerts A."/>
            <person name="Benoit I."/>
            <person name="Boyd A."/>
            <person name="Carlson A."/>
            <person name="Copeland A."/>
            <person name="Coutinho P.M."/>
            <person name="de Vries R.P."/>
            <person name="Ferreira P."/>
            <person name="Findley K."/>
            <person name="Foster B."/>
            <person name="Gaskell J."/>
            <person name="Glotzer D."/>
            <person name="Gorecki P."/>
            <person name="Heitman J."/>
            <person name="Hesse C."/>
            <person name="Hori C."/>
            <person name="Igarashi K."/>
            <person name="Jurgens J.A."/>
            <person name="Kallen N."/>
            <person name="Kersten P."/>
            <person name="Kohler A."/>
            <person name="Kuees U."/>
            <person name="Kumar T.K.A."/>
            <person name="Kuo A."/>
            <person name="LaButti K."/>
            <person name="Larrondo L.F."/>
            <person name="Lindquist E."/>
            <person name="Ling A."/>
            <person name="Lombard V."/>
            <person name="Lucas S."/>
            <person name="Lundell T."/>
            <person name="Martin R."/>
            <person name="McLaughlin D.J."/>
            <person name="Morgenstern I."/>
            <person name="Morin E."/>
            <person name="Murat C."/>
            <person name="Nagy L.G."/>
            <person name="Nolan M."/>
            <person name="Ohm R.A."/>
            <person name="Patyshakuliyeva A."/>
            <person name="Rokas A."/>
            <person name="Ruiz-Duenas F.J."/>
            <person name="Sabat G."/>
            <person name="Salamov A."/>
            <person name="Samejima M."/>
            <person name="Schmutz J."/>
            <person name="Slot J.C."/>
            <person name="St John F."/>
            <person name="Stenlid J."/>
            <person name="Sun H."/>
            <person name="Sun S."/>
            <person name="Syed K."/>
            <person name="Tsang A."/>
            <person name="Wiebenga A."/>
            <person name="Young D."/>
            <person name="Pisabarro A."/>
            <person name="Eastwood D.C."/>
            <person name="Martin F."/>
            <person name="Cullen D."/>
            <person name="Grigoriev I.V."/>
            <person name="Hibbett D.S."/>
        </authorList>
    </citation>
    <scope>NUCLEOTIDE SEQUENCE [LARGE SCALE GENOMIC DNA]</scope>
    <source>
        <strain evidence="4">RWD-64-598 SS2</strain>
    </source>
</reference>
<dbReference type="CDD" id="cd15488">
    <property type="entry name" value="Tm-1-like"/>
    <property type="match status" value="1"/>
</dbReference>
<proteinExistence type="predicted"/>
<dbReference type="Pfam" id="PF23189">
    <property type="entry name" value="UPF0261_C"/>
    <property type="match status" value="1"/>
</dbReference>
<dbReference type="InterPro" id="IPR044122">
    <property type="entry name" value="UPF0261_N"/>
</dbReference>
<dbReference type="PANTHER" id="PTHR31862:SF1">
    <property type="entry name" value="UPF0261 DOMAIN PROTEIN (AFU_ORTHOLOGUE AFUA_1G10120)"/>
    <property type="match status" value="1"/>
</dbReference>
<name>A0A5M3N1P3_CONPW</name>
<evidence type="ECO:0000313" key="4">
    <source>
        <dbReference type="Proteomes" id="UP000053558"/>
    </source>
</evidence>
<comment type="caution">
    <text evidence="3">The sequence shown here is derived from an EMBL/GenBank/DDBJ whole genome shotgun (WGS) entry which is preliminary data.</text>
</comment>
<gene>
    <name evidence="3" type="ORF">CONPUDRAFT_97178</name>
</gene>
<dbReference type="GeneID" id="19211800"/>
<evidence type="ECO:0000313" key="3">
    <source>
        <dbReference type="EMBL" id="EIW84825.1"/>
    </source>
</evidence>
<keyword evidence="4" id="KW-1185">Reference proteome</keyword>
<dbReference type="EMBL" id="JH711574">
    <property type="protein sequence ID" value="EIW84825.1"/>
    <property type="molecule type" value="Genomic_DNA"/>
</dbReference>
<evidence type="ECO:0000259" key="1">
    <source>
        <dbReference type="Pfam" id="PF06792"/>
    </source>
</evidence>
<sequence>MSTRGAAMTAMSDALRVTLQKLYEEGKVAGAIGAGGSGNTSVCAAAFRNALPLGAPKMLVSTMAAGDTRAYVGGADVTMMYSVADIAGMNPILRTVLTNAASAIAGMVEASWQAARVEKRGAQDGRPAIAVTMFGLTTPCVEMMTPALEELGYSVVVFHANGAGGQSMERLIAEGHFAGVIDLTTTELADELVGGVLSAGPDRLTAAARAGIPQVISIGALDMVNFGPAATVPEIFQGADKGRTFVHHNPTITLMRTTAEECRTLGETIVKKLRQASPEKTRVILPLRGLSGIDKEGGPFYDAEADQALLNAIREGGLECRVEEIDAHINDRAFADAVVKQFQDLLRTQ</sequence>
<dbReference type="AlphaFoldDB" id="A0A5M3N1P3"/>
<dbReference type="InterPro" id="IPR056778">
    <property type="entry name" value="UPF0261_C"/>
</dbReference>
<dbReference type="OrthoDB" id="10264588at2759"/>
<dbReference type="NCBIfam" id="NF002674">
    <property type="entry name" value="PRK02399.1-2"/>
    <property type="match status" value="1"/>
</dbReference>
<dbReference type="InterPro" id="IPR051353">
    <property type="entry name" value="Tobamovirus_resist_UPF0261"/>
</dbReference>
<dbReference type="OMA" id="RIAITMF"/>
<protein>
    <submittedName>
        <fullName evidence="3">UPF0261-domain-containing protein</fullName>
    </submittedName>
</protein>
<dbReference type="Proteomes" id="UP000053558">
    <property type="component" value="Unassembled WGS sequence"/>
</dbReference>
<dbReference type="Gene3D" id="3.40.50.12020">
    <property type="entry name" value="Uncharacterised protein family UPF0261, NN domain"/>
    <property type="match status" value="1"/>
</dbReference>